<dbReference type="WBParaSite" id="TTAC_0001017001-mRNA-1">
    <property type="protein sequence ID" value="TTAC_0001017001-mRNA-1"/>
    <property type="gene ID" value="TTAC_0001017001"/>
</dbReference>
<dbReference type="Proteomes" id="UP000274429">
    <property type="component" value="Unassembled WGS sequence"/>
</dbReference>
<keyword evidence="2" id="KW-0812">Transmembrane</keyword>
<name>A0A0R3X9E5_HYDTA</name>
<reference evidence="9" key="1">
    <citation type="submission" date="2017-02" db="UniProtKB">
        <authorList>
            <consortium name="WormBaseParasite"/>
        </authorList>
    </citation>
    <scope>IDENTIFICATION</scope>
</reference>
<dbReference type="STRING" id="6205.A0A0R3X9E5"/>
<dbReference type="PANTHER" id="PTHR10783">
    <property type="entry name" value="XENOTROPIC AND POLYTROPIC RETROVIRUS RECEPTOR 1-RELATED"/>
    <property type="match status" value="1"/>
</dbReference>
<evidence type="ECO:0000256" key="1">
    <source>
        <dbReference type="ARBA" id="ARBA00004141"/>
    </source>
</evidence>
<dbReference type="GO" id="GO:0006817">
    <property type="term" value="P:phosphate ion transport"/>
    <property type="evidence" value="ECO:0007669"/>
    <property type="project" value="TreeGrafter"/>
</dbReference>
<dbReference type="GO" id="GO:0016036">
    <property type="term" value="P:cellular response to phosphate starvation"/>
    <property type="evidence" value="ECO:0007669"/>
    <property type="project" value="TreeGrafter"/>
</dbReference>
<accession>A0A0R3X9E5</accession>
<evidence type="ECO:0000256" key="4">
    <source>
        <dbReference type="ARBA" id="ARBA00023136"/>
    </source>
</evidence>
<evidence type="ECO:0000313" key="9">
    <source>
        <dbReference type="WBParaSite" id="TTAC_0001017001-mRNA-1"/>
    </source>
</evidence>
<feature type="domain" description="EXS" evidence="6">
    <location>
        <begin position="1"/>
        <end position="195"/>
    </location>
</feature>
<reference evidence="7 8" key="2">
    <citation type="submission" date="2018-11" db="EMBL/GenBank/DDBJ databases">
        <authorList>
            <consortium name="Pathogen Informatics"/>
        </authorList>
    </citation>
    <scope>NUCLEOTIDE SEQUENCE [LARGE SCALE GENOMIC DNA]</scope>
</reference>
<sequence length="617" mass="68023">MWGLQPILKALPAWWRFLQCLRRYRDLTVKSPVPHLMNAGKYSTTLIAIVCSVISSINHHTAFFVLMILSKLCSSVCTTTWDLVMDWGLLDCSSKENMLLRDELVYRFRAYYYGAILEDVIIRFAWILPIVFSHFRIVDVEVITTIVMFAEVTRRIIWNFFRLENEHLNNCGNFRAVRDIGIAPIRKETSPPPVTQEGDKAYGMFGQLYTLNRHNNNDGSNDNQRDNNAVNQGFDAGGSAGGGITMENAPLPSTLAEYATMLRQNNHKSLWNHLRENYLQTKREKRRRLDFDRIVSMEEALRAAKMDVESKLGSPVPPPRGATPTRDSAKVHARLCEKVQQLSSTVAVLSTSTTTQQPGNDSAIQPPPLLRSLPQTASQGKRSGFVSTCPSEGARSRCIVVDGRQRKALTKPQQSVSGVKQPGDLSAFLQASDIPQPSSGATKVDCSLDPVITSKIIPNLHSDESPGDTVLPVRTSLLASRLHELLSTFNRAHSTATVPSSSSSVMMASGGGSRPKCRPHDTVGGHQIGRIQTTKHRRLGRKVGNDEVESGGGLAAGRSGDFGTVVRLRSVSVVEPSGVDSDEEAWDVSIDLNAESSEDVSRAQLYVNLEFVCVCSF</sequence>
<organism evidence="9">
    <name type="scientific">Hydatigena taeniaeformis</name>
    <name type="common">Feline tapeworm</name>
    <name type="synonym">Taenia taeniaeformis</name>
    <dbReference type="NCBI Taxonomy" id="6205"/>
    <lineage>
        <taxon>Eukaryota</taxon>
        <taxon>Metazoa</taxon>
        <taxon>Spiralia</taxon>
        <taxon>Lophotrochozoa</taxon>
        <taxon>Platyhelminthes</taxon>
        <taxon>Cestoda</taxon>
        <taxon>Eucestoda</taxon>
        <taxon>Cyclophyllidea</taxon>
        <taxon>Taeniidae</taxon>
        <taxon>Hydatigera</taxon>
    </lineage>
</organism>
<dbReference type="PROSITE" id="PS51380">
    <property type="entry name" value="EXS"/>
    <property type="match status" value="1"/>
</dbReference>
<feature type="region of interest" description="Disordered" evidence="5">
    <location>
        <begin position="213"/>
        <end position="234"/>
    </location>
</feature>
<feature type="region of interest" description="Disordered" evidence="5">
    <location>
        <begin position="500"/>
        <end position="526"/>
    </location>
</feature>
<dbReference type="GO" id="GO:0000822">
    <property type="term" value="F:inositol hexakisphosphate binding"/>
    <property type="evidence" value="ECO:0007669"/>
    <property type="project" value="TreeGrafter"/>
</dbReference>
<evidence type="ECO:0000256" key="2">
    <source>
        <dbReference type="ARBA" id="ARBA00022692"/>
    </source>
</evidence>
<keyword evidence="3" id="KW-1133">Transmembrane helix</keyword>
<proteinExistence type="predicted"/>
<dbReference type="Pfam" id="PF03124">
    <property type="entry name" value="EXS"/>
    <property type="match status" value="1"/>
</dbReference>
<dbReference type="GO" id="GO:0005794">
    <property type="term" value="C:Golgi apparatus"/>
    <property type="evidence" value="ECO:0007669"/>
    <property type="project" value="TreeGrafter"/>
</dbReference>
<protein>
    <submittedName>
        <fullName evidence="9">EXS domain-containing protein</fullName>
    </submittedName>
</protein>
<gene>
    <name evidence="7" type="ORF">TTAC_LOCUS10155</name>
</gene>
<dbReference type="InterPro" id="IPR004342">
    <property type="entry name" value="EXS_C"/>
</dbReference>
<evidence type="ECO:0000313" key="7">
    <source>
        <dbReference type="EMBL" id="VDM35135.1"/>
    </source>
</evidence>
<dbReference type="PANTHER" id="PTHR10783:SF103">
    <property type="entry name" value="SOLUTE CARRIER FAMILY 53 MEMBER 1"/>
    <property type="match status" value="1"/>
</dbReference>
<dbReference type="GO" id="GO:0005886">
    <property type="term" value="C:plasma membrane"/>
    <property type="evidence" value="ECO:0007669"/>
    <property type="project" value="TreeGrafter"/>
</dbReference>
<dbReference type="OrthoDB" id="9970435at2759"/>
<keyword evidence="4" id="KW-0472">Membrane</keyword>
<evidence type="ECO:0000313" key="8">
    <source>
        <dbReference type="Proteomes" id="UP000274429"/>
    </source>
</evidence>
<feature type="compositionally biased region" description="Low complexity" evidence="5">
    <location>
        <begin position="213"/>
        <end position="228"/>
    </location>
</feature>
<dbReference type="EMBL" id="UYWX01021363">
    <property type="protein sequence ID" value="VDM35135.1"/>
    <property type="molecule type" value="Genomic_DNA"/>
</dbReference>
<evidence type="ECO:0000256" key="3">
    <source>
        <dbReference type="ARBA" id="ARBA00022989"/>
    </source>
</evidence>
<dbReference type="AlphaFoldDB" id="A0A0R3X9E5"/>
<evidence type="ECO:0000256" key="5">
    <source>
        <dbReference type="SAM" id="MobiDB-lite"/>
    </source>
</evidence>
<evidence type="ECO:0000259" key="6">
    <source>
        <dbReference type="PROSITE" id="PS51380"/>
    </source>
</evidence>
<keyword evidence="8" id="KW-1185">Reference proteome</keyword>
<comment type="subcellular location">
    <subcellularLocation>
        <location evidence="1">Membrane</location>
        <topology evidence="1">Multi-pass membrane protein</topology>
    </subcellularLocation>
</comment>